<evidence type="ECO:0000313" key="2">
    <source>
        <dbReference type="EMBL" id="KAK4109136.1"/>
    </source>
</evidence>
<gene>
    <name evidence="2" type="ORF">N656DRAFT_783434</name>
</gene>
<keyword evidence="2" id="KW-0808">Transferase</keyword>
<dbReference type="RefSeq" id="XP_064666706.1">
    <property type="nucleotide sequence ID" value="XM_064815961.1"/>
</dbReference>
<protein>
    <submittedName>
        <fullName evidence="2">S-adenosyl-L-methionine-dependent methyltransferase</fullName>
    </submittedName>
</protein>
<evidence type="ECO:0000256" key="1">
    <source>
        <dbReference type="SAM" id="MobiDB-lite"/>
    </source>
</evidence>
<dbReference type="GeneID" id="89940086"/>
<reference evidence="2" key="1">
    <citation type="journal article" date="2023" name="Mol. Phylogenet. Evol.">
        <title>Genome-scale phylogeny and comparative genomics of the fungal order Sordariales.</title>
        <authorList>
            <person name="Hensen N."/>
            <person name="Bonometti L."/>
            <person name="Westerberg I."/>
            <person name="Brannstrom I.O."/>
            <person name="Guillou S."/>
            <person name="Cros-Aarteil S."/>
            <person name="Calhoun S."/>
            <person name="Haridas S."/>
            <person name="Kuo A."/>
            <person name="Mondo S."/>
            <person name="Pangilinan J."/>
            <person name="Riley R."/>
            <person name="LaButti K."/>
            <person name="Andreopoulos B."/>
            <person name="Lipzen A."/>
            <person name="Chen C."/>
            <person name="Yan M."/>
            <person name="Daum C."/>
            <person name="Ng V."/>
            <person name="Clum A."/>
            <person name="Steindorff A."/>
            <person name="Ohm R.A."/>
            <person name="Martin F."/>
            <person name="Silar P."/>
            <person name="Natvig D.O."/>
            <person name="Lalanne C."/>
            <person name="Gautier V."/>
            <person name="Ament-Velasquez S.L."/>
            <person name="Kruys A."/>
            <person name="Hutchinson M.I."/>
            <person name="Powell A.J."/>
            <person name="Barry K."/>
            <person name="Miller A.N."/>
            <person name="Grigoriev I.V."/>
            <person name="Debuchy R."/>
            <person name="Gladieux P."/>
            <person name="Hiltunen Thoren M."/>
            <person name="Johannesson H."/>
        </authorList>
    </citation>
    <scope>NUCLEOTIDE SEQUENCE</scope>
    <source>
        <strain evidence="2">CBS 508.74</strain>
    </source>
</reference>
<dbReference type="SUPFAM" id="SSF53335">
    <property type="entry name" value="S-adenosyl-L-methionine-dependent methyltransferases"/>
    <property type="match status" value="1"/>
</dbReference>
<dbReference type="CDD" id="cd02440">
    <property type="entry name" value="AdoMet_MTases"/>
    <property type="match status" value="1"/>
</dbReference>
<feature type="region of interest" description="Disordered" evidence="1">
    <location>
        <begin position="1"/>
        <end position="21"/>
    </location>
</feature>
<accession>A0AAN6T9D2</accession>
<comment type="caution">
    <text evidence="2">The sequence shown here is derived from an EMBL/GenBank/DDBJ whole genome shotgun (WGS) entry which is preliminary data.</text>
</comment>
<proteinExistence type="predicted"/>
<dbReference type="Proteomes" id="UP001302812">
    <property type="component" value="Unassembled WGS sequence"/>
</dbReference>
<evidence type="ECO:0000313" key="3">
    <source>
        <dbReference type="Proteomes" id="UP001302812"/>
    </source>
</evidence>
<sequence length="315" mass="34691">MPEDTAQHHHHQHQHDQPHLSTKALAAWETIAGYWDRTISRDGNNYWQRLQEPCLARFLPDARVRGCKALDLATGNGLVARWLVARGARRVLATDGSENMIRIARGYWEAAGGGVSGEGAGAGAGAGEQEKGKEGDGGEMAFRVVDVTREEDLRGLVADGERGFNVIVMNMAIMDVATIEPLAKVLSAEGGLLAKDGVFVATLLHPVFFTSGVSRIIEVRDNHATGEIDVFRSKVIKEYLHVRPAMGIAVPGQPVKQVYFHRSMHELFSTFFRAGLVMDAMEELAFTEEDAVDRVESNQNYTQLPSILAFRMRLP</sequence>
<organism evidence="2 3">
    <name type="scientific">Canariomyces notabilis</name>
    <dbReference type="NCBI Taxonomy" id="2074819"/>
    <lineage>
        <taxon>Eukaryota</taxon>
        <taxon>Fungi</taxon>
        <taxon>Dikarya</taxon>
        <taxon>Ascomycota</taxon>
        <taxon>Pezizomycotina</taxon>
        <taxon>Sordariomycetes</taxon>
        <taxon>Sordariomycetidae</taxon>
        <taxon>Sordariales</taxon>
        <taxon>Chaetomiaceae</taxon>
        <taxon>Canariomyces</taxon>
    </lineage>
</organism>
<dbReference type="InterPro" id="IPR029063">
    <property type="entry name" value="SAM-dependent_MTases_sf"/>
</dbReference>
<keyword evidence="2" id="KW-0489">Methyltransferase</keyword>
<name>A0AAN6T9D2_9PEZI</name>
<reference evidence="2" key="2">
    <citation type="submission" date="2023-05" db="EMBL/GenBank/DDBJ databases">
        <authorList>
            <consortium name="Lawrence Berkeley National Laboratory"/>
            <person name="Steindorff A."/>
            <person name="Hensen N."/>
            <person name="Bonometti L."/>
            <person name="Westerberg I."/>
            <person name="Brannstrom I.O."/>
            <person name="Guillou S."/>
            <person name="Cros-Aarteil S."/>
            <person name="Calhoun S."/>
            <person name="Haridas S."/>
            <person name="Kuo A."/>
            <person name="Mondo S."/>
            <person name="Pangilinan J."/>
            <person name="Riley R."/>
            <person name="Labutti K."/>
            <person name="Andreopoulos B."/>
            <person name="Lipzen A."/>
            <person name="Chen C."/>
            <person name="Yanf M."/>
            <person name="Daum C."/>
            <person name="Ng V."/>
            <person name="Clum A."/>
            <person name="Ohm R."/>
            <person name="Martin F."/>
            <person name="Silar P."/>
            <person name="Natvig D."/>
            <person name="Lalanne C."/>
            <person name="Gautier V."/>
            <person name="Ament-Velasquez S.L."/>
            <person name="Kruys A."/>
            <person name="Hutchinson M.I."/>
            <person name="Powell A.J."/>
            <person name="Barry K."/>
            <person name="Miller A.N."/>
            <person name="Grigoriev I.V."/>
            <person name="Debuchy R."/>
            <person name="Gladieux P."/>
            <person name="Thoren M.H."/>
            <person name="Johannesson H."/>
        </authorList>
    </citation>
    <scope>NUCLEOTIDE SEQUENCE</scope>
    <source>
        <strain evidence="2">CBS 508.74</strain>
    </source>
</reference>
<keyword evidence="3" id="KW-1185">Reference proteome</keyword>
<dbReference type="AlphaFoldDB" id="A0AAN6T9D2"/>
<dbReference type="Gene3D" id="3.40.50.150">
    <property type="entry name" value="Vaccinia Virus protein VP39"/>
    <property type="match status" value="1"/>
</dbReference>
<dbReference type="EMBL" id="MU853358">
    <property type="protein sequence ID" value="KAK4109136.1"/>
    <property type="molecule type" value="Genomic_DNA"/>
</dbReference>
<dbReference type="GO" id="GO:0032259">
    <property type="term" value="P:methylation"/>
    <property type="evidence" value="ECO:0007669"/>
    <property type="project" value="UniProtKB-KW"/>
</dbReference>
<dbReference type="GO" id="GO:0008168">
    <property type="term" value="F:methyltransferase activity"/>
    <property type="evidence" value="ECO:0007669"/>
    <property type="project" value="UniProtKB-KW"/>
</dbReference>